<comment type="cofactor">
    <cofactor evidence="1">
        <name>a divalent metal cation</name>
        <dbReference type="ChEBI" id="CHEBI:60240"/>
    </cofactor>
</comment>
<evidence type="ECO:0000256" key="2">
    <source>
        <dbReference type="ARBA" id="ARBA00022723"/>
    </source>
</evidence>
<dbReference type="EMBL" id="LJCR01000005">
    <property type="protein sequence ID" value="KPV54946.1"/>
    <property type="molecule type" value="Genomic_DNA"/>
</dbReference>
<feature type="domain" description="DDE Tnp4" evidence="3">
    <location>
        <begin position="56"/>
        <end position="226"/>
    </location>
</feature>
<sequence>MGTTQSDLSRDLRRLLPLIQQQLPCPVVWEEVAAEQTIPETTQLTLADLADGRVLVDATEQRVSRPKDYQTQKAYYSGKKHGHTLKTQVVTDGEHHLKAISVASPGAGHDKSLSDRVQTLARLPDGCEADADKGYQGLAAQVPTVTVCNPLIGEVQVLPRLRVQTPFKKPKGHELTDEQKAFNRALGTIRVRVEHCIGWLKNWAILATRFRCDHAIYTSIVRTIGGFVNVQTQRWQAAKANCA</sequence>
<name>A0A0P9DB54_9CHLR</name>
<dbReference type="AlphaFoldDB" id="A0A0P9DB54"/>
<keyword evidence="2" id="KW-0479">Metal-binding</keyword>
<proteinExistence type="predicted"/>
<evidence type="ECO:0000313" key="4">
    <source>
        <dbReference type="EMBL" id="KPV54946.1"/>
    </source>
</evidence>
<evidence type="ECO:0000256" key="1">
    <source>
        <dbReference type="ARBA" id="ARBA00001968"/>
    </source>
</evidence>
<dbReference type="Pfam" id="PF13359">
    <property type="entry name" value="DDE_Tnp_4"/>
    <property type="match status" value="1"/>
</dbReference>
<dbReference type="InterPro" id="IPR027806">
    <property type="entry name" value="HARBI1_dom"/>
</dbReference>
<dbReference type="Proteomes" id="UP000050509">
    <property type="component" value="Unassembled WGS sequence"/>
</dbReference>
<protein>
    <recommendedName>
        <fullName evidence="3">DDE Tnp4 domain-containing protein</fullName>
    </recommendedName>
</protein>
<dbReference type="GO" id="GO:0046872">
    <property type="term" value="F:metal ion binding"/>
    <property type="evidence" value="ECO:0007669"/>
    <property type="project" value="UniProtKB-KW"/>
</dbReference>
<comment type="caution">
    <text evidence="4">The sequence shown here is derived from an EMBL/GenBank/DDBJ whole genome shotgun (WGS) entry which is preliminary data.</text>
</comment>
<gene>
    <name evidence="4" type="ORF">SE17_00585</name>
</gene>
<organism evidence="4 5">
    <name type="scientific">Kouleothrix aurantiaca</name>
    <dbReference type="NCBI Taxonomy" id="186479"/>
    <lineage>
        <taxon>Bacteria</taxon>
        <taxon>Bacillati</taxon>
        <taxon>Chloroflexota</taxon>
        <taxon>Chloroflexia</taxon>
        <taxon>Chloroflexales</taxon>
        <taxon>Roseiflexineae</taxon>
        <taxon>Roseiflexaceae</taxon>
        <taxon>Kouleothrix</taxon>
    </lineage>
</organism>
<keyword evidence="5" id="KW-1185">Reference proteome</keyword>
<evidence type="ECO:0000259" key="3">
    <source>
        <dbReference type="Pfam" id="PF13359"/>
    </source>
</evidence>
<accession>A0A0P9DB54</accession>
<evidence type="ECO:0000313" key="5">
    <source>
        <dbReference type="Proteomes" id="UP000050509"/>
    </source>
</evidence>
<reference evidence="4 5" key="1">
    <citation type="submission" date="2015-09" db="EMBL/GenBank/DDBJ databases">
        <title>Draft genome sequence of Kouleothrix aurantiaca JCM 19913.</title>
        <authorList>
            <person name="Hemp J."/>
        </authorList>
    </citation>
    <scope>NUCLEOTIDE SEQUENCE [LARGE SCALE GENOMIC DNA]</scope>
    <source>
        <strain evidence="4 5">COM-B</strain>
    </source>
</reference>